<name>A0A370DKX5_9GAMM</name>
<dbReference type="AlphaFoldDB" id="A0A370DKX5"/>
<dbReference type="Proteomes" id="UP000254266">
    <property type="component" value="Unassembled WGS sequence"/>
</dbReference>
<reference evidence="1 2" key="1">
    <citation type="journal article" date="2018" name="ISME J.">
        <title>Endosymbiont genomes yield clues of tubeworm success.</title>
        <authorList>
            <person name="Li Y."/>
            <person name="Liles M.R."/>
            <person name="Halanych K.M."/>
        </authorList>
    </citation>
    <scope>NUCLEOTIDE SEQUENCE [LARGE SCALE GENOMIC DNA]</scope>
    <source>
        <strain evidence="1">A1464</strain>
    </source>
</reference>
<proteinExistence type="predicted"/>
<gene>
    <name evidence="1" type="ORF">DIZ80_04905</name>
</gene>
<evidence type="ECO:0008006" key="3">
    <source>
        <dbReference type="Google" id="ProtNLM"/>
    </source>
</evidence>
<sequence>MPIELEYNKKLNYVLITASGNATVKEAELRMEEISISEVIPSNVNSLWDMRELLFDHIDMDFIKQFTEVRKKYNDVRGEAKIALLSNSVLAAPLIKLYTILSRDLCQKYKVFKTLEEAEQWLCAEMLKGSESV</sequence>
<protein>
    <recommendedName>
        <fullName evidence="3">STAS/SEC14 domain-containing protein</fullName>
    </recommendedName>
</protein>
<evidence type="ECO:0000313" key="1">
    <source>
        <dbReference type="EMBL" id="RDH84806.1"/>
    </source>
</evidence>
<dbReference type="EMBL" id="QFXC01000007">
    <property type="protein sequence ID" value="RDH84806.1"/>
    <property type="molecule type" value="Genomic_DNA"/>
</dbReference>
<keyword evidence="2" id="KW-1185">Reference proteome</keyword>
<organism evidence="1 2">
    <name type="scientific">endosymbiont of Galathealinum brachiosum</name>
    <dbReference type="NCBI Taxonomy" id="2200906"/>
    <lineage>
        <taxon>Bacteria</taxon>
        <taxon>Pseudomonadati</taxon>
        <taxon>Pseudomonadota</taxon>
        <taxon>Gammaproteobacteria</taxon>
        <taxon>sulfur-oxidizing symbionts</taxon>
    </lineage>
</organism>
<evidence type="ECO:0000313" key="2">
    <source>
        <dbReference type="Proteomes" id="UP000254266"/>
    </source>
</evidence>
<accession>A0A370DKX5</accession>
<comment type="caution">
    <text evidence="1">The sequence shown here is derived from an EMBL/GenBank/DDBJ whole genome shotgun (WGS) entry which is preliminary data.</text>
</comment>